<dbReference type="Proteomes" id="UP000324222">
    <property type="component" value="Unassembled WGS sequence"/>
</dbReference>
<protein>
    <submittedName>
        <fullName evidence="2">Uncharacterized protein</fullName>
    </submittedName>
</protein>
<gene>
    <name evidence="2" type="ORF">E2C01_102638</name>
</gene>
<organism evidence="2 3">
    <name type="scientific">Portunus trituberculatus</name>
    <name type="common">Swimming crab</name>
    <name type="synonym">Neptunus trituberculatus</name>
    <dbReference type="NCBI Taxonomy" id="210409"/>
    <lineage>
        <taxon>Eukaryota</taxon>
        <taxon>Metazoa</taxon>
        <taxon>Ecdysozoa</taxon>
        <taxon>Arthropoda</taxon>
        <taxon>Crustacea</taxon>
        <taxon>Multicrustacea</taxon>
        <taxon>Malacostraca</taxon>
        <taxon>Eumalacostraca</taxon>
        <taxon>Eucarida</taxon>
        <taxon>Decapoda</taxon>
        <taxon>Pleocyemata</taxon>
        <taxon>Brachyura</taxon>
        <taxon>Eubrachyura</taxon>
        <taxon>Portunoidea</taxon>
        <taxon>Portunidae</taxon>
        <taxon>Portuninae</taxon>
        <taxon>Portunus</taxon>
    </lineage>
</organism>
<reference evidence="2 3" key="1">
    <citation type="submission" date="2019-05" db="EMBL/GenBank/DDBJ databases">
        <title>Another draft genome of Portunus trituberculatus and its Hox gene families provides insights of decapod evolution.</title>
        <authorList>
            <person name="Jeong J.-H."/>
            <person name="Song I."/>
            <person name="Kim S."/>
            <person name="Choi T."/>
            <person name="Kim D."/>
            <person name="Ryu S."/>
            <person name="Kim W."/>
        </authorList>
    </citation>
    <scope>NUCLEOTIDE SEQUENCE [LARGE SCALE GENOMIC DNA]</scope>
    <source>
        <tissue evidence="2">Muscle</tissue>
    </source>
</reference>
<dbReference type="AlphaFoldDB" id="A0A5B7KHT7"/>
<accession>A0A5B7KHT7</accession>
<comment type="caution">
    <text evidence="2">The sequence shown here is derived from an EMBL/GenBank/DDBJ whole genome shotgun (WGS) entry which is preliminary data.</text>
</comment>
<proteinExistence type="predicted"/>
<name>A0A5B7KHT7_PORTR</name>
<evidence type="ECO:0000313" key="2">
    <source>
        <dbReference type="EMBL" id="MPD06810.1"/>
    </source>
</evidence>
<keyword evidence="3" id="KW-1185">Reference proteome</keyword>
<sequence>MLASMRAEQSGQVWQQSEQARRQAEHTQQLMEVLQSSLGSLRAEAQDYTDRSCESVRVKGELEKDLQALRDEVRDIRSKAVWRQTDMAGCRWPDKECFGSTGSVASAPPGAMDGDWGLVGAACPWRAPGGPLAASQPLGNAGLLASSFPPSSLASPPGMARALSLSPPPLPPRSPFPCFKSRKPAEYDSKVAWESYAAQFDLLVAAQGWDQAEKAL</sequence>
<evidence type="ECO:0000313" key="3">
    <source>
        <dbReference type="Proteomes" id="UP000324222"/>
    </source>
</evidence>
<dbReference type="OrthoDB" id="8300685at2759"/>
<feature type="region of interest" description="Disordered" evidence="1">
    <location>
        <begin position="1"/>
        <end position="27"/>
    </location>
</feature>
<dbReference type="EMBL" id="VSRR010153090">
    <property type="protein sequence ID" value="MPD06810.1"/>
    <property type="molecule type" value="Genomic_DNA"/>
</dbReference>
<evidence type="ECO:0000256" key="1">
    <source>
        <dbReference type="SAM" id="MobiDB-lite"/>
    </source>
</evidence>
<feature type="compositionally biased region" description="Polar residues" evidence="1">
    <location>
        <begin position="7"/>
        <end position="18"/>
    </location>
</feature>